<evidence type="ECO:0000313" key="1">
    <source>
        <dbReference type="EMBL" id="QHU09691.1"/>
    </source>
</evidence>
<accession>A0A6C0JXN2</accession>
<protein>
    <submittedName>
        <fullName evidence="1">Uncharacterized protein</fullName>
    </submittedName>
</protein>
<organism evidence="1">
    <name type="scientific">viral metagenome</name>
    <dbReference type="NCBI Taxonomy" id="1070528"/>
    <lineage>
        <taxon>unclassified sequences</taxon>
        <taxon>metagenomes</taxon>
        <taxon>organismal metagenomes</taxon>
    </lineage>
</organism>
<dbReference type="EMBL" id="MN740742">
    <property type="protein sequence ID" value="QHU09691.1"/>
    <property type="molecule type" value="Genomic_DNA"/>
</dbReference>
<sequence length="136" mass="15694">MEGGRSSEFADVLEISHEAPPLSERVLLLRKIINEFKCAILDSLSPEDPDVEPEEGQDMRIVDAAIMRLKKLSNILTELLSESNNLDYVNDLDDIEAVLKVFEKRRFNVDELDETTREDCLHFINNDLNILMFDRQ</sequence>
<reference evidence="1" key="1">
    <citation type="journal article" date="2020" name="Nature">
        <title>Giant virus diversity and host interactions through global metagenomics.</title>
        <authorList>
            <person name="Schulz F."/>
            <person name="Roux S."/>
            <person name="Paez-Espino D."/>
            <person name="Jungbluth S."/>
            <person name="Walsh D.A."/>
            <person name="Denef V.J."/>
            <person name="McMahon K.D."/>
            <person name="Konstantinidis K.T."/>
            <person name="Eloe-Fadrosh E.A."/>
            <person name="Kyrpides N.C."/>
            <person name="Woyke T."/>
        </authorList>
    </citation>
    <scope>NUCLEOTIDE SEQUENCE</scope>
    <source>
        <strain evidence="1">GVMAG-S-1101164-105</strain>
    </source>
</reference>
<dbReference type="AlphaFoldDB" id="A0A6C0JXN2"/>
<name>A0A6C0JXN2_9ZZZZ</name>
<proteinExistence type="predicted"/>